<dbReference type="NCBIfam" id="NF009114">
    <property type="entry name" value="PRK12464.1"/>
    <property type="match status" value="1"/>
</dbReference>
<feature type="binding site" evidence="9">
    <location>
        <position position="209"/>
    </location>
    <ligand>
        <name>1-deoxy-D-xylulose 5-phosphate</name>
        <dbReference type="ChEBI" id="CHEBI:57792"/>
    </ligand>
</feature>
<evidence type="ECO:0000256" key="7">
    <source>
        <dbReference type="ARBA" id="ARBA00023229"/>
    </source>
</evidence>
<dbReference type="InterPro" id="IPR036291">
    <property type="entry name" value="NAD(P)-bd_dom_sf"/>
</dbReference>
<feature type="binding site" evidence="9">
    <location>
        <position position="38"/>
    </location>
    <ligand>
        <name>NADPH</name>
        <dbReference type="ChEBI" id="CHEBI:57783"/>
    </ligand>
</feature>
<feature type="binding site" evidence="9">
    <location>
        <position position="147"/>
    </location>
    <ligand>
        <name>Mn(2+)</name>
        <dbReference type="ChEBI" id="CHEBI:29035"/>
    </ligand>
</feature>
<keyword evidence="6 9" id="KW-0464">Manganese</keyword>
<feature type="binding site" evidence="9">
    <location>
        <position position="202"/>
    </location>
    <ligand>
        <name>NADPH</name>
        <dbReference type="ChEBI" id="CHEBI:57783"/>
    </ligand>
</feature>
<evidence type="ECO:0000256" key="2">
    <source>
        <dbReference type="ARBA" id="ARBA00006825"/>
    </source>
</evidence>
<dbReference type="Pfam" id="PF08436">
    <property type="entry name" value="DXP_redisom_C"/>
    <property type="match status" value="1"/>
</dbReference>
<dbReference type="InterPro" id="IPR026877">
    <property type="entry name" value="DXPR_C"/>
</dbReference>
<comment type="caution">
    <text evidence="9">Lacks conserved residue(s) required for the propagation of feature annotation.</text>
</comment>
<organism evidence="13">
    <name type="scientific">Ignavibacterium album</name>
    <dbReference type="NCBI Taxonomy" id="591197"/>
    <lineage>
        <taxon>Bacteria</taxon>
        <taxon>Pseudomonadati</taxon>
        <taxon>Ignavibacteriota</taxon>
        <taxon>Ignavibacteria</taxon>
        <taxon>Ignavibacteriales</taxon>
        <taxon>Ignavibacteriaceae</taxon>
        <taxon>Ignavibacterium</taxon>
    </lineage>
</organism>
<dbReference type="GO" id="GO:0051484">
    <property type="term" value="P:isopentenyl diphosphate biosynthetic process, methylerythritol 4-phosphate pathway involved in terpenoid biosynthetic process"/>
    <property type="evidence" value="ECO:0007669"/>
    <property type="project" value="TreeGrafter"/>
</dbReference>
<feature type="binding site" evidence="9">
    <location>
        <position position="196"/>
    </location>
    <ligand>
        <name>1-deoxy-D-xylulose 5-phosphate</name>
        <dbReference type="ChEBI" id="CHEBI:57792"/>
    </ligand>
</feature>
<feature type="binding site" evidence="9">
    <location>
        <position position="214"/>
    </location>
    <ligand>
        <name>1-deoxy-D-xylulose 5-phosphate</name>
        <dbReference type="ChEBI" id="CHEBI:57792"/>
    </ligand>
</feature>
<dbReference type="FunFam" id="3.40.50.720:FF:000045">
    <property type="entry name" value="1-deoxy-D-xylulose 5-phosphate reductoisomerase"/>
    <property type="match status" value="1"/>
</dbReference>
<comment type="cofactor">
    <cofactor evidence="9">
        <name>Mg(2+)</name>
        <dbReference type="ChEBI" id="CHEBI:18420"/>
    </cofactor>
    <cofactor evidence="9">
        <name>Mn(2+)</name>
        <dbReference type="ChEBI" id="CHEBI:29035"/>
    </cofactor>
</comment>
<dbReference type="EC" id="1.1.1.267" evidence="9"/>
<evidence type="ECO:0000256" key="5">
    <source>
        <dbReference type="ARBA" id="ARBA00023002"/>
    </source>
</evidence>
<feature type="domain" description="1-deoxy-D-xylulose 5-phosphate reductoisomerase N-terminal" evidence="10">
    <location>
        <begin position="4"/>
        <end position="129"/>
    </location>
</feature>
<evidence type="ECO:0000256" key="9">
    <source>
        <dbReference type="HAMAP-Rule" id="MF_00183"/>
    </source>
</evidence>
<evidence type="ECO:0000256" key="6">
    <source>
        <dbReference type="ARBA" id="ARBA00023211"/>
    </source>
</evidence>
<feature type="binding site" evidence="9">
    <location>
        <position position="13"/>
    </location>
    <ligand>
        <name>NADPH</name>
        <dbReference type="ChEBI" id="CHEBI:57783"/>
    </ligand>
</feature>
<feature type="binding site" evidence="9">
    <location>
        <position position="215"/>
    </location>
    <ligand>
        <name>1-deoxy-D-xylulose 5-phosphate</name>
        <dbReference type="ChEBI" id="CHEBI:57792"/>
    </ligand>
</feature>
<feature type="binding site" evidence="9">
    <location>
        <position position="10"/>
    </location>
    <ligand>
        <name>NADPH</name>
        <dbReference type="ChEBI" id="CHEBI:57783"/>
    </ligand>
</feature>
<dbReference type="Gene3D" id="1.10.1740.10">
    <property type="match status" value="1"/>
</dbReference>
<comment type="catalytic activity">
    <reaction evidence="8">
        <text>2-C-methyl-D-erythritol 4-phosphate + NADP(+) = 1-deoxy-D-xylulose 5-phosphate + NADPH + H(+)</text>
        <dbReference type="Rhea" id="RHEA:13717"/>
        <dbReference type="ChEBI" id="CHEBI:15378"/>
        <dbReference type="ChEBI" id="CHEBI:57783"/>
        <dbReference type="ChEBI" id="CHEBI:57792"/>
        <dbReference type="ChEBI" id="CHEBI:58262"/>
        <dbReference type="ChEBI" id="CHEBI:58349"/>
        <dbReference type="EC" id="1.1.1.267"/>
    </reaction>
    <physiologicalReaction direction="right-to-left" evidence="8">
        <dbReference type="Rhea" id="RHEA:13719"/>
    </physiologicalReaction>
</comment>
<feature type="domain" description="1-deoxy-D-xylulose 5-phosphate reductoisomerase C-terminal" evidence="11">
    <location>
        <begin position="143"/>
        <end position="226"/>
    </location>
</feature>
<dbReference type="AlphaFoldDB" id="A0A832DNZ5"/>
<feature type="binding site" evidence="9">
    <location>
        <position position="149"/>
    </location>
    <ligand>
        <name>1-deoxy-D-xylulose 5-phosphate</name>
        <dbReference type="ChEBI" id="CHEBI:57792"/>
    </ligand>
</feature>
<evidence type="ECO:0000256" key="1">
    <source>
        <dbReference type="ARBA" id="ARBA00005094"/>
    </source>
</evidence>
<dbReference type="UniPathway" id="UPA00056">
    <property type="reaction ID" value="UER00092"/>
</dbReference>
<proteinExistence type="inferred from homology"/>
<feature type="domain" description="DXP reductoisomerase C-terminal" evidence="12">
    <location>
        <begin position="258"/>
        <end position="374"/>
    </location>
</feature>
<dbReference type="InterPro" id="IPR013644">
    <property type="entry name" value="DXP_reductoisomerase_C"/>
</dbReference>
<evidence type="ECO:0000256" key="3">
    <source>
        <dbReference type="ARBA" id="ARBA00022723"/>
    </source>
</evidence>
<feature type="binding site" evidence="9">
    <location>
        <position position="148"/>
    </location>
    <ligand>
        <name>1-deoxy-D-xylulose 5-phosphate</name>
        <dbReference type="ChEBI" id="CHEBI:57792"/>
    </ligand>
</feature>
<dbReference type="Pfam" id="PF02670">
    <property type="entry name" value="DXP_reductoisom"/>
    <property type="match status" value="1"/>
</dbReference>
<keyword evidence="4 9" id="KW-0521">NADP</keyword>
<comment type="function">
    <text evidence="9">Catalyzes the NADPH-dependent rearrangement and reduction of 1-deoxy-D-xylulose-5-phosphate (DXP) to 2-C-methyl-D-erythritol 4-phosphate (MEP).</text>
</comment>
<keyword evidence="13" id="KW-0413">Isomerase</keyword>
<feature type="binding site" evidence="9">
    <location>
        <position position="12"/>
    </location>
    <ligand>
        <name>NADPH</name>
        <dbReference type="ChEBI" id="CHEBI:57783"/>
    </ligand>
</feature>
<protein>
    <recommendedName>
        <fullName evidence="9">1-deoxy-D-xylulose 5-phosphate reductoisomerase</fullName>
        <shortName evidence="9">DXP reductoisomerase</shortName>
        <ecNumber evidence="9">1.1.1.267</ecNumber>
    </recommendedName>
    <alternativeName>
        <fullName evidence="9">1-deoxyxylulose-5-phosphate reductoisomerase</fullName>
    </alternativeName>
    <alternativeName>
        <fullName evidence="9">2-C-methyl-D-erythritol 4-phosphate synthase</fullName>
    </alternativeName>
</protein>
<dbReference type="PANTHER" id="PTHR30525">
    <property type="entry name" value="1-DEOXY-D-XYLULOSE 5-PHOSPHATE REDUCTOISOMERASE"/>
    <property type="match status" value="1"/>
</dbReference>
<dbReference type="HAMAP" id="MF_00183">
    <property type="entry name" value="DXP_reductoisom"/>
    <property type="match status" value="1"/>
</dbReference>
<dbReference type="SUPFAM" id="SSF55347">
    <property type="entry name" value="Glyceraldehyde-3-phosphate dehydrogenase-like, C-terminal domain"/>
    <property type="match status" value="1"/>
</dbReference>
<dbReference type="GO" id="GO:0016853">
    <property type="term" value="F:isomerase activity"/>
    <property type="evidence" value="ECO:0007669"/>
    <property type="project" value="UniProtKB-KW"/>
</dbReference>
<dbReference type="InterPro" id="IPR036169">
    <property type="entry name" value="DXPR_C_sf"/>
</dbReference>
<feature type="binding site" evidence="9">
    <location>
        <position position="218"/>
    </location>
    <ligand>
        <name>Mn(2+)</name>
        <dbReference type="ChEBI" id="CHEBI:29035"/>
    </ligand>
</feature>
<feature type="binding site" evidence="9">
    <location>
        <position position="123"/>
    </location>
    <ligand>
        <name>NADPH</name>
        <dbReference type="ChEBI" id="CHEBI:57783"/>
    </ligand>
</feature>
<comment type="similarity">
    <text evidence="2 9">Belongs to the DXR family.</text>
</comment>
<dbReference type="Gene3D" id="3.40.50.720">
    <property type="entry name" value="NAD(P)-binding Rossmann-like Domain"/>
    <property type="match status" value="1"/>
</dbReference>
<reference evidence="13" key="1">
    <citation type="journal article" date="2020" name="mSystems">
        <title>Genome- and Community-Level Interaction Insights into Carbon Utilization and Element Cycling Functions of Hydrothermarchaeota in Hydrothermal Sediment.</title>
        <authorList>
            <person name="Zhou Z."/>
            <person name="Liu Y."/>
            <person name="Xu W."/>
            <person name="Pan J."/>
            <person name="Luo Z.H."/>
            <person name="Li M."/>
        </authorList>
    </citation>
    <scope>NUCLEOTIDE SEQUENCE [LARGE SCALE GENOMIC DNA]</scope>
    <source>
        <strain evidence="13">SpSt-500</strain>
    </source>
</reference>
<dbReference type="PIRSF" id="PIRSF006205">
    <property type="entry name" value="Dxp_reductismrs"/>
    <property type="match status" value="1"/>
</dbReference>
<evidence type="ECO:0000259" key="10">
    <source>
        <dbReference type="Pfam" id="PF02670"/>
    </source>
</evidence>
<dbReference type="PANTHER" id="PTHR30525:SF0">
    <property type="entry name" value="1-DEOXY-D-XYLULOSE 5-PHOSPHATE REDUCTOISOMERASE, CHLOROPLASTIC"/>
    <property type="match status" value="1"/>
</dbReference>
<dbReference type="EMBL" id="DSVI01000010">
    <property type="protein sequence ID" value="HGT48187.1"/>
    <property type="molecule type" value="Genomic_DNA"/>
</dbReference>
<dbReference type="SUPFAM" id="SSF69055">
    <property type="entry name" value="1-deoxy-D-xylulose-5-phosphate reductoisomerase, C-terminal domain"/>
    <property type="match status" value="1"/>
</dbReference>
<keyword evidence="9" id="KW-0460">Magnesium</keyword>
<dbReference type="SUPFAM" id="SSF51735">
    <property type="entry name" value="NAD(P)-binding Rossmann-fold domains"/>
    <property type="match status" value="1"/>
</dbReference>
<keyword evidence="5 9" id="KW-0560">Oxidoreductase</keyword>
<dbReference type="Pfam" id="PF13288">
    <property type="entry name" value="DXPR_C"/>
    <property type="match status" value="1"/>
</dbReference>
<accession>A0A832DNZ5</accession>
<dbReference type="InterPro" id="IPR003821">
    <property type="entry name" value="DXP_reductoisomerase"/>
</dbReference>
<dbReference type="GO" id="GO:0030604">
    <property type="term" value="F:1-deoxy-D-xylulose-5-phosphate reductoisomerase activity"/>
    <property type="evidence" value="ECO:0007669"/>
    <property type="project" value="UniProtKB-UniRule"/>
</dbReference>
<evidence type="ECO:0000259" key="11">
    <source>
        <dbReference type="Pfam" id="PF08436"/>
    </source>
</evidence>
<name>A0A832DNZ5_9BACT</name>
<feature type="binding site" evidence="9">
    <location>
        <position position="149"/>
    </location>
    <ligand>
        <name>Mn(2+)</name>
        <dbReference type="ChEBI" id="CHEBI:29035"/>
    </ligand>
</feature>
<evidence type="ECO:0000313" key="13">
    <source>
        <dbReference type="EMBL" id="HGT48187.1"/>
    </source>
</evidence>
<dbReference type="GO" id="GO:0030145">
    <property type="term" value="F:manganese ion binding"/>
    <property type="evidence" value="ECO:0007669"/>
    <property type="project" value="TreeGrafter"/>
</dbReference>
<feature type="binding site" evidence="9">
    <location>
        <position position="122"/>
    </location>
    <ligand>
        <name>1-deoxy-D-xylulose 5-phosphate</name>
        <dbReference type="ChEBI" id="CHEBI:57792"/>
    </ligand>
</feature>
<comment type="caution">
    <text evidence="13">The sequence shown here is derived from an EMBL/GenBank/DDBJ whole genome shotgun (WGS) entry which is preliminary data.</text>
</comment>
<evidence type="ECO:0000256" key="8">
    <source>
        <dbReference type="ARBA" id="ARBA00048543"/>
    </source>
</evidence>
<keyword evidence="3 9" id="KW-0479">Metal-binding</keyword>
<dbReference type="InterPro" id="IPR013512">
    <property type="entry name" value="DXP_reductoisomerase_N"/>
</dbReference>
<sequence>MKKVLILGSTGSIGVNALNVIRKFPDRFSVAGLTVNSNISVLSEQIKEFNPQFVVIKDKNKAKELSEIVNQNVEIISSENALVEAAQKYDYDILIGAIVGFAGLTPTIEAIKRGKRIALANKETLVVAGEIVTRLVAENGAEIIPVDSEHSAIYQCLVGENLNEVEKLILTASGGPFLNKEKSFFDNATVNEALNHPNWKMGSKITIDSATMMNKGLEVIEAHWLFGLPVEKIDVVIHPQSIIHSMVQFVDGSIKAQMGLPDMKLPIQYALTFPERLSNNFERTNLPLINNLTFFEPDFDKFECLKLAYLALQTGGTAPCILNAANEIAVDKFLKGFIRFSEIPKLINKALDKIENHSNPDIETIIECDKLTREFINNLN</sequence>
<comment type="pathway">
    <text evidence="1 9">Isoprenoid biosynthesis; isopentenyl diphosphate biosynthesis via DXP pathway; isopentenyl diphosphate from 1-deoxy-D-xylulose 5-phosphate: step 1/6.</text>
</comment>
<feature type="binding site" evidence="9">
    <location>
        <position position="11"/>
    </location>
    <ligand>
        <name>NADPH</name>
        <dbReference type="ChEBI" id="CHEBI:57783"/>
    </ligand>
</feature>
<feature type="binding site" evidence="9">
    <location>
        <position position="218"/>
    </location>
    <ligand>
        <name>1-deoxy-D-xylulose 5-phosphate</name>
        <dbReference type="ChEBI" id="CHEBI:57792"/>
    </ligand>
</feature>
<keyword evidence="7 9" id="KW-0414">Isoprene biosynthesis</keyword>
<dbReference type="GO" id="GO:0070402">
    <property type="term" value="F:NADPH binding"/>
    <property type="evidence" value="ECO:0007669"/>
    <property type="project" value="InterPro"/>
</dbReference>
<feature type="binding site" evidence="9">
    <location>
        <position position="173"/>
    </location>
    <ligand>
        <name>1-deoxy-D-xylulose 5-phosphate</name>
        <dbReference type="ChEBI" id="CHEBI:57792"/>
    </ligand>
</feature>
<feature type="binding site" evidence="9">
    <location>
        <position position="121"/>
    </location>
    <ligand>
        <name>NADPH</name>
        <dbReference type="ChEBI" id="CHEBI:57783"/>
    </ligand>
</feature>
<evidence type="ECO:0000259" key="12">
    <source>
        <dbReference type="Pfam" id="PF13288"/>
    </source>
</evidence>
<dbReference type="NCBIfam" id="TIGR00243">
    <property type="entry name" value="Dxr"/>
    <property type="match status" value="1"/>
</dbReference>
<evidence type="ECO:0000256" key="4">
    <source>
        <dbReference type="ARBA" id="ARBA00022857"/>
    </source>
</evidence>
<gene>
    <name evidence="9" type="primary">dxr</name>
    <name evidence="13" type="ORF">ENS56_09135</name>
</gene>